<dbReference type="InterPro" id="IPR038987">
    <property type="entry name" value="MoeA-like"/>
</dbReference>
<dbReference type="GO" id="GO:0061599">
    <property type="term" value="F:molybdopterin molybdotransferase activity"/>
    <property type="evidence" value="ECO:0007669"/>
    <property type="project" value="UniProtKB-UniRule"/>
</dbReference>
<dbReference type="GO" id="GO:0006777">
    <property type="term" value="P:Mo-molybdopterin cofactor biosynthetic process"/>
    <property type="evidence" value="ECO:0007669"/>
    <property type="project" value="UniProtKB-UniRule"/>
</dbReference>
<evidence type="ECO:0000256" key="6">
    <source>
        <dbReference type="ARBA" id="ARBA00022679"/>
    </source>
</evidence>
<keyword evidence="5 11" id="KW-0500">Molybdenum</keyword>
<dbReference type="SMART" id="SM00852">
    <property type="entry name" value="MoCF_biosynth"/>
    <property type="match status" value="1"/>
</dbReference>
<feature type="domain" description="MoaB/Mog" evidence="12">
    <location>
        <begin position="181"/>
        <end position="320"/>
    </location>
</feature>
<dbReference type="Gene3D" id="3.40.980.10">
    <property type="entry name" value="MoaB/Mog-like domain"/>
    <property type="match status" value="1"/>
</dbReference>
<protein>
    <recommendedName>
        <fullName evidence="11">Molybdopterin molybdenumtransferase</fullName>
        <ecNumber evidence="11">2.10.1.1</ecNumber>
    </recommendedName>
</protein>
<evidence type="ECO:0000256" key="4">
    <source>
        <dbReference type="ARBA" id="ARBA00010763"/>
    </source>
</evidence>
<dbReference type="Pfam" id="PF03453">
    <property type="entry name" value="MoeA_N"/>
    <property type="match status" value="1"/>
</dbReference>
<evidence type="ECO:0000256" key="10">
    <source>
        <dbReference type="ARBA" id="ARBA00047317"/>
    </source>
</evidence>
<evidence type="ECO:0000313" key="13">
    <source>
        <dbReference type="EMBL" id="AKV67555.1"/>
    </source>
</evidence>
<dbReference type="SUPFAM" id="SSF63882">
    <property type="entry name" value="MoeA N-terminal region -like"/>
    <property type="match status" value="1"/>
</dbReference>
<comment type="cofactor">
    <cofactor evidence="1 11">
        <name>Mg(2+)</name>
        <dbReference type="ChEBI" id="CHEBI:18420"/>
    </cofactor>
</comment>
<dbReference type="InterPro" id="IPR036135">
    <property type="entry name" value="MoeA_linker/N_sf"/>
</dbReference>
<dbReference type="PANTHER" id="PTHR10192:SF5">
    <property type="entry name" value="GEPHYRIN"/>
    <property type="match status" value="1"/>
</dbReference>
<gene>
    <name evidence="13" type="ORF">VL20_2462</name>
</gene>
<dbReference type="InterPro" id="IPR036688">
    <property type="entry name" value="MoeA_C_domain_IV_sf"/>
</dbReference>
<sequence>MYSVKEAESIILTQIQPQQETEKVSLEAAFGRILAEDISSDLDFPYWDNSAMDGYAVRYEDVKDTNPENPVTLKIIAEIPAGKVPEKIIQPGETARIFTGAMLPAGSDTIIMQENTQQKGERVAILIPPEKIGLFVRQRGTFYQAGNTLLKAGIAINSPEIAVLATAQATELTVFSRPKVAIFSTGDELINPDETLQKGQIIDSNRYALTAFVASLGAIPRPLGIIKDSPELLRETIRKAVNSSAIVLSTGGVSVGDYDYIEGILGELGAEILIRSVAIQPGKPLTFATFPNGCIYFGIPGNPVSALVSCWRFVQMAIKKLSGLTDYQNKFLRVITRDTLKSKGQREVYLWGKIEIIEGVYQFQLASGQHNSANLINLAGTNALAIIPQGKTTIQAGETVEVMTGLPL</sequence>
<dbReference type="SUPFAM" id="SSF63867">
    <property type="entry name" value="MoeA C-terminal domain-like"/>
    <property type="match status" value="1"/>
</dbReference>
<organism evidence="13 14">
    <name type="scientific">Microcystis panniformis FACHB-1757</name>
    <dbReference type="NCBI Taxonomy" id="1638788"/>
    <lineage>
        <taxon>Bacteria</taxon>
        <taxon>Bacillati</taxon>
        <taxon>Cyanobacteriota</taxon>
        <taxon>Cyanophyceae</taxon>
        <taxon>Oscillatoriophycideae</taxon>
        <taxon>Chroococcales</taxon>
        <taxon>Microcystaceae</taxon>
        <taxon>Microcystis</taxon>
    </lineage>
</organism>
<evidence type="ECO:0000256" key="1">
    <source>
        <dbReference type="ARBA" id="ARBA00001946"/>
    </source>
</evidence>
<dbReference type="Proteomes" id="UP000068167">
    <property type="component" value="Chromosome"/>
</dbReference>
<dbReference type="KEGG" id="mpk:VL20_2462"/>
<dbReference type="FunFam" id="3.40.980.10:FF:000004">
    <property type="entry name" value="Molybdopterin molybdenumtransferase"/>
    <property type="match status" value="1"/>
</dbReference>
<keyword evidence="6 11" id="KW-0808">Transferase</keyword>
<reference evidence="13 14" key="1">
    <citation type="journal article" date="2016" name="Stand. Genomic Sci.">
        <title>Complete genome sequence and genomic characterization of Microcystis panniformis FACHB 1757 by third-generation sequencing.</title>
        <authorList>
            <person name="Zhang J.Y."/>
            <person name="Guan R."/>
            <person name="Zhang H.J."/>
            <person name="Li H."/>
            <person name="Xiao P."/>
            <person name="Yu G.L."/>
            <person name="Du L."/>
            <person name="Cao D.M."/>
            <person name="Zhu B.C."/>
            <person name="Li R.H."/>
            <person name="Lu Z.H."/>
        </authorList>
    </citation>
    <scope>NUCLEOTIDE SEQUENCE [LARGE SCALE GENOMIC DNA]</scope>
    <source>
        <strain evidence="13 14">FACHB-1757</strain>
    </source>
</reference>
<dbReference type="PANTHER" id="PTHR10192">
    <property type="entry name" value="MOLYBDOPTERIN BIOSYNTHESIS PROTEIN"/>
    <property type="match status" value="1"/>
</dbReference>
<dbReference type="CDD" id="cd00887">
    <property type="entry name" value="MoeA"/>
    <property type="match status" value="1"/>
</dbReference>
<evidence type="ECO:0000256" key="8">
    <source>
        <dbReference type="ARBA" id="ARBA00022842"/>
    </source>
</evidence>
<dbReference type="InterPro" id="IPR036425">
    <property type="entry name" value="MoaB/Mog-like_dom_sf"/>
</dbReference>
<comment type="catalytic activity">
    <reaction evidence="10">
        <text>adenylyl-molybdopterin + molybdate = Mo-molybdopterin + AMP + H(+)</text>
        <dbReference type="Rhea" id="RHEA:35047"/>
        <dbReference type="ChEBI" id="CHEBI:15378"/>
        <dbReference type="ChEBI" id="CHEBI:36264"/>
        <dbReference type="ChEBI" id="CHEBI:62727"/>
        <dbReference type="ChEBI" id="CHEBI:71302"/>
        <dbReference type="ChEBI" id="CHEBI:456215"/>
        <dbReference type="EC" id="2.10.1.1"/>
    </reaction>
</comment>
<keyword evidence="8 11" id="KW-0460">Magnesium</keyword>
<dbReference type="Gene3D" id="2.40.340.10">
    <property type="entry name" value="MoeA, C-terminal, domain IV"/>
    <property type="match status" value="1"/>
</dbReference>
<dbReference type="InterPro" id="IPR005111">
    <property type="entry name" value="MoeA_C_domain_IV"/>
</dbReference>
<dbReference type="AlphaFoldDB" id="A0A0K1S0G2"/>
<dbReference type="SUPFAM" id="SSF53218">
    <property type="entry name" value="Molybdenum cofactor biosynthesis proteins"/>
    <property type="match status" value="1"/>
</dbReference>
<name>A0A0K1S0G2_9CHRO</name>
<comment type="similarity">
    <text evidence="4 11">Belongs to the MoeA family.</text>
</comment>
<comment type="function">
    <text evidence="2 11">Catalyzes the insertion of molybdate into adenylated molybdopterin with the concomitant release of AMP.</text>
</comment>
<accession>A0A0K1S0G2</accession>
<evidence type="ECO:0000259" key="12">
    <source>
        <dbReference type="SMART" id="SM00852"/>
    </source>
</evidence>
<dbReference type="UniPathway" id="UPA00344"/>
<dbReference type="GO" id="GO:0046872">
    <property type="term" value="F:metal ion binding"/>
    <property type="evidence" value="ECO:0007669"/>
    <property type="project" value="UniProtKB-UniRule"/>
</dbReference>
<proteinExistence type="inferred from homology"/>
<evidence type="ECO:0000256" key="9">
    <source>
        <dbReference type="ARBA" id="ARBA00023150"/>
    </source>
</evidence>
<dbReference type="EMBL" id="CP011339">
    <property type="protein sequence ID" value="AKV67555.1"/>
    <property type="molecule type" value="Genomic_DNA"/>
</dbReference>
<evidence type="ECO:0000256" key="11">
    <source>
        <dbReference type="RuleBase" id="RU365090"/>
    </source>
</evidence>
<dbReference type="PATRIC" id="fig|1638788.3.peg.2475"/>
<evidence type="ECO:0000256" key="7">
    <source>
        <dbReference type="ARBA" id="ARBA00022723"/>
    </source>
</evidence>
<evidence type="ECO:0000256" key="5">
    <source>
        <dbReference type="ARBA" id="ARBA00022505"/>
    </source>
</evidence>
<evidence type="ECO:0000313" key="14">
    <source>
        <dbReference type="Proteomes" id="UP000068167"/>
    </source>
</evidence>
<comment type="pathway">
    <text evidence="3 11">Cofactor biosynthesis; molybdopterin biosynthesis.</text>
</comment>
<dbReference type="EC" id="2.10.1.1" evidence="11"/>
<evidence type="ECO:0000256" key="3">
    <source>
        <dbReference type="ARBA" id="ARBA00005046"/>
    </source>
</evidence>
<keyword evidence="7 11" id="KW-0479">Metal-binding</keyword>
<dbReference type="Pfam" id="PF00994">
    <property type="entry name" value="MoCF_biosynth"/>
    <property type="match status" value="1"/>
</dbReference>
<evidence type="ECO:0000256" key="2">
    <source>
        <dbReference type="ARBA" id="ARBA00002901"/>
    </source>
</evidence>
<keyword evidence="9 11" id="KW-0501">Molybdenum cofactor biosynthesis</keyword>
<dbReference type="InterPro" id="IPR001453">
    <property type="entry name" value="MoaB/Mog_dom"/>
</dbReference>
<dbReference type="Gene3D" id="2.170.190.11">
    <property type="entry name" value="Molybdopterin biosynthesis moea protein, domain 3"/>
    <property type="match status" value="1"/>
</dbReference>
<dbReference type="RefSeq" id="WP_052276424.1">
    <property type="nucleotide sequence ID" value="NZ_CP011339.1"/>
</dbReference>
<dbReference type="NCBIfam" id="TIGR00177">
    <property type="entry name" value="molyb_syn"/>
    <property type="match status" value="1"/>
</dbReference>
<dbReference type="NCBIfam" id="NF045515">
    <property type="entry name" value="Glp_gephyrin"/>
    <property type="match status" value="1"/>
</dbReference>
<dbReference type="Gene3D" id="3.90.105.10">
    <property type="entry name" value="Molybdopterin biosynthesis moea protein, domain 2"/>
    <property type="match status" value="1"/>
</dbReference>
<keyword evidence="14" id="KW-1185">Reference proteome</keyword>
<dbReference type="InterPro" id="IPR005110">
    <property type="entry name" value="MoeA_linker/N"/>
</dbReference>
<dbReference type="Pfam" id="PF03454">
    <property type="entry name" value="MoeA_C"/>
    <property type="match status" value="1"/>
</dbReference>
<dbReference type="GO" id="GO:0005829">
    <property type="term" value="C:cytosol"/>
    <property type="evidence" value="ECO:0007669"/>
    <property type="project" value="TreeGrafter"/>
</dbReference>